<comment type="catalytic activity">
    <reaction evidence="5">
        <text>glucuronate acceptor + UDP-alpha-D-glucuronate = acceptor beta-D-glucuronoside + UDP + H(+)</text>
        <dbReference type="Rhea" id="RHEA:21032"/>
        <dbReference type="ChEBI" id="CHEBI:15378"/>
        <dbReference type="ChEBI" id="CHEBI:58052"/>
        <dbReference type="ChEBI" id="CHEBI:58223"/>
        <dbReference type="ChEBI" id="CHEBI:132367"/>
        <dbReference type="ChEBI" id="CHEBI:132368"/>
        <dbReference type="EC" id="2.4.1.17"/>
    </reaction>
</comment>
<proteinExistence type="inferred from homology"/>
<dbReference type="EC" id="2.4.1.17" evidence="5"/>
<evidence type="ECO:0000256" key="1">
    <source>
        <dbReference type="ARBA" id="ARBA00009995"/>
    </source>
</evidence>
<evidence type="ECO:0000256" key="2">
    <source>
        <dbReference type="ARBA" id="ARBA00022676"/>
    </source>
</evidence>
<dbReference type="RefSeq" id="XP_028132189.1">
    <property type="nucleotide sequence ID" value="XM_028276388.1"/>
</dbReference>
<dbReference type="PANTHER" id="PTHR48043">
    <property type="entry name" value="EG:EG0003.4 PROTEIN-RELATED"/>
    <property type="match status" value="1"/>
</dbReference>
<dbReference type="Pfam" id="PF00201">
    <property type="entry name" value="UDPGT"/>
    <property type="match status" value="1"/>
</dbReference>
<dbReference type="GO" id="GO:0016020">
    <property type="term" value="C:membrane"/>
    <property type="evidence" value="ECO:0007669"/>
    <property type="project" value="UniProtKB-SubCell"/>
</dbReference>
<accession>A0A6P7F8R0</accession>
<evidence type="ECO:0000256" key="5">
    <source>
        <dbReference type="RuleBase" id="RU362059"/>
    </source>
</evidence>
<reference evidence="6" key="1">
    <citation type="submission" date="2025-08" db="UniProtKB">
        <authorList>
            <consortium name="RefSeq"/>
        </authorList>
    </citation>
    <scope>IDENTIFICATION</scope>
    <source>
        <tissue evidence="6">Whole insect</tissue>
    </source>
</reference>
<dbReference type="Gene3D" id="3.40.50.2000">
    <property type="entry name" value="Glycogen Phosphorylase B"/>
    <property type="match status" value="1"/>
</dbReference>
<dbReference type="SUPFAM" id="SSF53756">
    <property type="entry name" value="UDP-Glycosyltransferase/glycogen phosphorylase"/>
    <property type="match status" value="1"/>
</dbReference>
<dbReference type="OrthoDB" id="5835829at2759"/>
<dbReference type="GO" id="GO:0015020">
    <property type="term" value="F:glucuronosyltransferase activity"/>
    <property type="evidence" value="ECO:0007669"/>
    <property type="project" value="UniProtKB-EC"/>
</dbReference>
<keyword evidence="5" id="KW-0732">Signal</keyword>
<feature type="chain" id="PRO_5028516576" description="UDP-glucuronosyltransferase" evidence="5">
    <location>
        <begin position="20"/>
        <end position="521"/>
    </location>
</feature>
<feature type="transmembrane region" description="Helical" evidence="5">
    <location>
        <begin position="477"/>
        <end position="499"/>
    </location>
</feature>
<keyword evidence="3 4" id="KW-0808">Transferase</keyword>
<evidence type="ECO:0000313" key="6">
    <source>
        <dbReference type="RefSeq" id="XP_028132189.1"/>
    </source>
</evidence>
<evidence type="ECO:0000256" key="4">
    <source>
        <dbReference type="RuleBase" id="RU003718"/>
    </source>
</evidence>
<evidence type="ECO:0000256" key="3">
    <source>
        <dbReference type="ARBA" id="ARBA00022679"/>
    </source>
</evidence>
<keyword evidence="5" id="KW-1133">Transmembrane helix</keyword>
<name>A0A6P7F8R0_DIAVI</name>
<feature type="signal peptide" evidence="5">
    <location>
        <begin position="1"/>
        <end position="19"/>
    </location>
</feature>
<comment type="subcellular location">
    <subcellularLocation>
        <location evidence="5">Membrane</location>
        <topology evidence="5">Single-pass membrane protein</topology>
    </subcellularLocation>
</comment>
<gene>
    <name evidence="6" type="primary">LOC114327698</name>
</gene>
<keyword evidence="2 4" id="KW-0328">Glycosyltransferase</keyword>
<dbReference type="FunFam" id="3.40.50.2000:FF:000050">
    <property type="entry name" value="UDP-glucuronosyltransferase"/>
    <property type="match status" value="1"/>
</dbReference>
<comment type="similarity">
    <text evidence="1 4">Belongs to the UDP-glycosyltransferase family.</text>
</comment>
<dbReference type="CDD" id="cd03784">
    <property type="entry name" value="GT1_Gtf-like"/>
    <property type="match status" value="1"/>
</dbReference>
<dbReference type="InParanoid" id="A0A6P7F8R0"/>
<dbReference type="InterPro" id="IPR050271">
    <property type="entry name" value="UDP-glycosyltransferase"/>
</dbReference>
<protein>
    <recommendedName>
        <fullName evidence="5">UDP-glucuronosyltransferase</fullName>
        <ecNumber evidence="5">2.4.1.17</ecNumber>
    </recommendedName>
</protein>
<sequence length="521" mass="58882">MFQKVLCLCLLTIVIQTDSARILVIIPTPAISHQSALRPLWTELSLRGHSVTLATTNVANDSRLVNLTEIDMGDMYTNPQLLSLNKKMSSASNFEVLHLINKICDTLLDSQLSTHLKHLIRNESLFDVVIAEHIIIDQLAFADLYGCPKIVVSSFDVTSLVHSYVGNPSNPVAHPDFNLALIGGKLSFKERMASFIYVQIYYAYKLLVSYPTRTSILKKHFGENVRSSEEYYKDIDLLLLNVNPILNEPRPVGPNVITFGGAIHVSQPKPLPKDLQEYLDSATEGCIYFSLGSNTKSAFMGEKKIKIIMEALGELPYKVLWKFEDEGVVVPKNIKLVSWVPQQDVLRHPNIKVFVTQCGMQSLEEAVVNHVPMVMMPMYGDQEANAKRMELKGIAKIVPHKPLPDKESFKSAIIEVITNPSYKQNIIKIAELLLDTPMTGVEKAVWWIEYVIRHKGAKHLRVTDVDVPFYQYYCLDVIATLSLVVYIFFKVICIVLRALKKLVCRKSKVDKNNNKKIKKNN</sequence>
<organism evidence="6">
    <name type="scientific">Diabrotica virgifera virgifera</name>
    <name type="common">western corn rootworm</name>
    <dbReference type="NCBI Taxonomy" id="50390"/>
    <lineage>
        <taxon>Eukaryota</taxon>
        <taxon>Metazoa</taxon>
        <taxon>Ecdysozoa</taxon>
        <taxon>Arthropoda</taxon>
        <taxon>Hexapoda</taxon>
        <taxon>Insecta</taxon>
        <taxon>Pterygota</taxon>
        <taxon>Neoptera</taxon>
        <taxon>Endopterygota</taxon>
        <taxon>Coleoptera</taxon>
        <taxon>Polyphaga</taxon>
        <taxon>Cucujiformia</taxon>
        <taxon>Chrysomeloidea</taxon>
        <taxon>Chrysomelidae</taxon>
        <taxon>Galerucinae</taxon>
        <taxon>Diabroticina</taxon>
        <taxon>Diabroticites</taxon>
        <taxon>Diabrotica</taxon>
    </lineage>
</organism>
<keyword evidence="5" id="KW-0812">Transmembrane</keyword>
<dbReference type="PROSITE" id="PS00375">
    <property type="entry name" value="UDPGT"/>
    <property type="match status" value="1"/>
</dbReference>
<dbReference type="InterPro" id="IPR035595">
    <property type="entry name" value="UDP_glycos_trans_CS"/>
</dbReference>
<dbReference type="InterPro" id="IPR002213">
    <property type="entry name" value="UDP_glucos_trans"/>
</dbReference>
<dbReference type="PANTHER" id="PTHR48043:SF159">
    <property type="entry name" value="EG:EG0003.4 PROTEIN-RELATED"/>
    <property type="match status" value="1"/>
</dbReference>
<keyword evidence="5" id="KW-0472">Membrane</keyword>
<dbReference type="AlphaFoldDB" id="A0A6P7F8R0"/>